<sequence>MLISKKARLPFAIISFYILSLFCTQSIASKNPLNLQLASHYQQSANIQDYWVSEKLDGVRGYWDGQHLFTRGGHQINVPRFFTQDWPNSVMEGELWIERRAFEQVASVVQKQQAKDTEWQGVKFMVFDLPEHSGTFTERINQMRSLIVNTNSPHLQMIEQYRLTDNAQLTAWLEQSIAVGGEGLMLHKGSARYQAGRTANIMKLKPLFDDEAEVIAHLPGKGKYANQLGAIKVKTPQGVTFKIGSGFSDLERKNPPPIGSVVTYRYSGKTVKGVPRFASFLRIKSSF</sequence>
<dbReference type="SUPFAM" id="SSF50249">
    <property type="entry name" value="Nucleic acid-binding proteins"/>
    <property type="match status" value="1"/>
</dbReference>
<dbReference type="AlphaFoldDB" id="A0A3E0U429"/>
<dbReference type="Gene3D" id="3.30.1490.70">
    <property type="match status" value="1"/>
</dbReference>
<dbReference type="Gene3D" id="2.40.50.140">
    <property type="entry name" value="Nucleic acid-binding proteins"/>
    <property type="match status" value="1"/>
</dbReference>
<organism evidence="9 10">
    <name type="scientific">Thalassotalea euphylliae</name>
    <dbReference type="NCBI Taxonomy" id="1655234"/>
    <lineage>
        <taxon>Bacteria</taxon>
        <taxon>Pseudomonadati</taxon>
        <taxon>Pseudomonadota</taxon>
        <taxon>Gammaproteobacteria</taxon>
        <taxon>Alteromonadales</taxon>
        <taxon>Colwelliaceae</taxon>
        <taxon>Thalassotalea</taxon>
    </lineage>
</organism>
<dbReference type="Gene3D" id="3.30.470.30">
    <property type="entry name" value="DNA ligase/mRNA capping enzyme"/>
    <property type="match status" value="1"/>
</dbReference>
<dbReference type="Pfam" id="PF14743">
    <property type="entry name" value="DNA_ligase_OB_2"/>
    <property type="match status" value="1"/>
</dbReference>
<evidence type="ECO:0000256" key="1">
    <source>
        <dbReference type="ARBA" id="ARBA00001968"/>
    </source>
</evidence>
<feature type="domain" description="DNA ligase OB-like" evidence="8">
    <location>
        <begin position="219"/>
        <end position="283"/>
    </location>
</feature>
<dbReference type="GO" id="GO:0006310">
    <property type="term" value="P:DNA recombination"/>
    <property type="evidence" value="ECO:0007669"/>
    <property type="project" value="InterPro"/>
</dbReference>
<dbReference type="InterPro" id="IPR050326">
    <property type="entry name" value="NAD_dep_DNA_ligaseB"/>
</dbReference>
<keyword evidence="10" id="KW-1185">Reference proteome</keyword>
<dbReference type="NCBIfam" id="NF006592">
    <property type="entry name" value="PRK09125.1"/>
    <property type="match status" value="1"/>
</dbReference>
<dbReference type="InterPro" id="IPR012310">
    <property type="entry name" value="DNA_ligase_ATP-dep_cent"/>
</dbReference>
<keyword evidence="5" id="KW-0234">DNA repair</keyword>
<comment type="cofactor">
    <cofactor evidence="1">
        <name>a divalent metal cation</name>
        <dbReference type="ChEBI" id="CHEBI:60240"/>
    </cofactor>
</comment>
<gene>
    <name evidence="9" type="ORF">DXX94_13715</name>
</gene>
<evidence type="ECO:0000313" key="9">
    <source>
        <dbReference type="EMBL" id="REL31688.1"/>
    </source>
</evidence>
<dbReference type="RefSeq" id="WP_116016720.1">
    <property type="nucleotide sequence ID" value="NZ_QUOT01000001.1"/>
</dbReference>
<dbReference type="Pfam" id="PF01068">
    <property type="entry name" value="DNA_ligase_A_M"/>
    <property type="match status" value="1"/>
</dbReference>
<name>A0A3E0U429_9GAMM</name>
<dbReference type="PANTHER" id="PTHR47810:SF1">
    <property type="entry name" value="DNA LIGASE B"/>
    <property type="match status" value="1"/>
</dbReference>
<comment type="catalytic activity">
    <reaction evidence="6">
        <text>ATP + (deoxyribonucleotide)n-3'-hydroxyl + 5'-phospho-(deoxyribonucleotide)m = (deoxyribonucleotide)n+m + AMP + diphosphate.</text>
        <dbReference type="EC" id="6.5.1.1"/>
    </reaction>
</comment>
<dbReference type="GO" id="GO:0006260">
    <property type="term" value="P:DNA replication"/>
    <property type="evidence" value="ECO:0007669"/>
    <property type="project" value="UniProtKB-KW"/>
</dbReference>
<dbReference type="GO" id="GO:0006281">
    <property type="term" value="P:DNA repair"/>
    <property type="evidence" value="ECO:0007669"/>
    <property type="project" value="UniProtKB-KW"/>
</dbReference>
<dbReference type="Proteomes" id="UP000256899">
    <property type="component" value="Unassembled WGS sequence"/>
</dbReference>
<comment type="caution">
    <text evidence="9">The sequence shown here is derived from an EMBL/GenBank/DDBJ whole genome shotgun (WGS) entry which is preliminary data.</text>
</comment>
<keyword evidence="4" id="KW-0227">DNA damage</keyword>
<accession>A0A3E0U429</accession>
<evidence type="ECO:0000313" key="10">
    <source>
        <dbReference type="Proteomes" id="UP000256899"/>
    </source>
</evidence>
<dbReference type="SUPFAM" id="SSF56091">
    <property type="entry name" value="DNA ligase/mRNA capping enzyme, catalytic domain"/>
    <property type="match status" value="1"/>
</dbReference>
<evidence type="ECO:0000256" key="4">
    <source>
        <dbReference type="ARBA" id="ARBA00022763"/>
    </source>
</evidence>
<dbReference type="InterPro" id="IPR029319">
    <property type="entry name" value="DNA_ligase_OB"/>
</dbReference>
<reference evidence="10" key="1">
    <citation type="submission" date="2018-08" db="EMBL/GenBank/DDBJ databases">
        <title>Thalassotalea euphylliae genome.</title>
        <authorList>
            <person name="Summers S."/>
            <person name="Rice S.A."/>
            <person name="Freckelton M.L."/>
            <person name="Nedved B.T."/>
            <person name="Hadfield M.G."/>
        </authorList>
    </citation>
    <scope>NUCLEOTIDE SEQUENCE [LARGE SCALE GENOMIC DNA]</scope>
    <source>
        <strain evidence="10">H3</strain>
    </source>
</reference>
<feature type="domain" description="ATP-dependent DNA ligase family profile" evidence="7">
    <location>
        <begin position="82"/>
        <end position="205"/>
    </location>
</feature>
<dbReference type="InterPro" id="IPR012340">
    <property type="entry name" value="NA-bd_OB-fold"/>
</dbReference>
<dbReference type="GO" id="GO:0005524">
    <property type="term" value="F:ATP binding"/>
    <property type="evidence" value="ECO:0007669"/>
    <property type="project" value="InterPro"/>
</dbReference>
<dbReference type="CDD" id="cd07896">
    <property type="entry name" value="Adenylation_kDNA_ligase_like"/>
    <property type="match status" value="1"/>
</dbReference>
<keyword evidence="3" id="KW-0235">DNA replication</keyword>
<evidence type="ECO:0000256" key="6">
    <source>
        <dbReference type="ARBA" id="ARBA00034003"/>
    </source>
</evidence>
<evidence type="ECO:0000256" key="2">
    <source>
        <dbReference type="ARBA" id="ARBA00022598"/>
    </source>
</evidence>
<dbReference type="PANTHER" id="PTHR47810">
    <property type="entry name" value="DNA LIGASE"/>
    <property type="match status" value="1"/>
</dbReference>
<dbReference type="EMBL" id="QUOT01000001">
    <property type="protein sequence ID" value="REL31688.1"/>
    <property type="molecule type" value="Genomic_DNA"/>
</dbReference>
<evidence type="ECO:0000259" key="7">
    <source>
        <dbReference type="Pfam" id="PF01068"/>
    </source>
</evidence>
<evidence type="ECO:0000259" key="8">
    <source>
        <dbReference type="Pfam" id="PF14743"/>
    </source>
</evidence>
<evidence type="ECO:0000256" key="3">
    <source>
        <dbReference type="ARBA" id="ARBA00022705"/>
    </source>
</evidence>
<proteinExistence type="predicted"/>
<dbReference type="GO" id="GO:0003910">
    <property type="term" value="F:DNA ligase (ATP) activity"/>
    <property type="evidence" value="ECO:0007669"/>
    <property type="project" value="UniProtKB-EC"/>
</dbReference>
<dbReference type="CDD" id="cd08041">
    <property type="entry name" value="OBF_kDNA_ligase_like"/>
    <property type="match status" value="1"/>
</dbReference>
<protein>
    <submittedName>
        <fullName evidence="9">DNA ligase</fullName>
    </submittedName>
</protein>
<evidence type="ECO:0000256" key="5">
    <source>
        <dbReference type="ARBA" id="ARBA00023204"/>
    </source>
</evidence>
<keyword evidence="2 9" id="KW-0436">Ligase</keyword>